<evidence type="ECO:0008006" key="3">
    <source>
        <dbReference type="Google" id="ProtNLM"/>
    </source>
</evidence>
<proteinExistence type="predicted"/>
<dbReference type="Gene3D" id="2.10.109.10">
    <property type="entry name" value="Umud Fragment, subunit A"/>
    <property type="match status" value="1"/>
</dbReference>
<comment type="caution">
    <text evidence="1">The sequence shown here is derived from an EMBL/GenBank/DDBJ whole genome shotgun (WGS) entry which is preliminary data.</text>
</comment>
<gene>
    <name evidence="1" type="ORF">ETSY2_32205</name>
</gene>
<evidence type="ECO:0000313" key="1">
    <source>
        <dbReference type="EMBL" id="ETX03853.1"/>
    </source>
</evidence>
<sequence>MYPLLRDGDDVLVMHGRGSVRRGDIVVFQQPGRLIAHRVVRISGTDVAPIFVTKGDNTLHFDPPMGRDRMIGRVVAIQRGHRHLSLQTPAWRLMGWLIAISALPWQPVDRWYHALKHRFVSAWGNRLTAFLRQCLLAFCSCIRRAIQLTCCRWEA</sequence>
<keyword evidence="2" id="KW-1185">Reference proteome</keyword>
<dbReference type="InterPro" id="IPR036286">
    <property type="entry name" value="LexA/Signal_pep-like_sf"/>
</dbReference>
<dbReference type="SUPFAM" id="SSF51306">
    <property type="entry name" value="LexA/Signal peptidase"/>
    <property type="match status" value="1"/>
</dbReference>
<protein>
    <recommendedName>
        <fullName evidence="3">Peptidase S24/S26A/S26B/S26C domain-containing protein</fullName>
    </recommendedName>
</protein>
<accession>W4M157</accession>
<name>W4M157_9BACT</name>
<dbReference type="HOGENOM" id="CLU_1692271_0_0_7"/>
<dbReference type="CDD" id="cd06462">
    <property type="entry name" value="Peptidase_S24_S26"/>
    <property type="match status" value="1"/>
</dbReference>
<evidence type="ECO:0000313" key="2">
    <source>
        <dbReference type="Proteomes" id="UP000019140"/>
    </source>
</evidence>
<reference evidence="1 2" key="1">
    <citation type="journal article" date="2014" name="Nature">
        <title>An environmental bacterial taxon with a large and distinct metabolic repertoire.</title>
        <authorList>
            <person name="Wilson M.C."/>
            <person name="Mori T."/>
            <person name="Ruckert C."/>
            <person name="Uria A.R."/>
            <person name="Helf M.J."/>
            <person name="Takada K."/>
            <person name="Gernert C."/>
            <person name="Steffens U.A."/>
            <person name="Heycke N."/>
            <person name="Schmitt S."/>
            <person name="Rinke C."/>
            <person name="Helfrich E.J."/>
            <person name="Brachmann A.O."/>
            <person name="Gurgui C."/>
            <person name="Wakimoto T."/>
            <person name="Kracht M."/>
            <person name="Crusemann M."/>
            <person name="Hentschel U."/>
            <person name="Abe I."/>
            <person name="Matsunaga S."/>
            <person name="Kalinowski J."/>
            <person name="Takeyama H."/>
            <person name="Piel J."/>
        </authorList>
    </citation>
    <scope>NUCLEOTIDE SEQUENCE [LARGE SCALE GENOMIC DNA]</scope>
    <source>
        <strain evidence="2">TSY2</strain>
    </source>
</reference>
<dbReference type="AlphaFoldDB" id="W4M157"/>
<organism evidence="1 2">
    <name type="scientific">Candidatus Entotheonella gemina</name>
    <dbReference type="NCBI Taxonomy" id="1429439"/>
    <lineage>
        <taxon>Bacteria</taxon>
        <taxon>Pseudomonadati</taxon>
        <taxon>Nitrospinota/Tectimicrobiota group</taxon>
        <taxon>Candidatus Tectimicrobiota</taxon>
        <taxon>Candidatus Entotheonellia</taxon>
        <taxon>Candidatus Entotheonellales</taxon>
        <taxon>Candidatus Entotheonellaceae</taxon>
        <taxon>Candidatus Entotheonella</taxon>
    </lineage>
</organism>
<dbReference type="Proteomes" id="UP000019140">
    <property type="component" value="Unassembled WGS sequence"/>
</dbReference>
<dbReference type="EMBL" id="AZHX01001374">
    <property type="protein sequence ID" value="ETX03853.1"/>
    <property type="molecule type" value="Genomic_DNA"/>
</dbReference>